<dbReference type="SUPFAM" id="SSF56219">
    <property type="entry name" value="DNase I-like"/>
    <property type="match status" value="1"/>
</dbReference>
<accession>A0ABV3WPP0</accession>
<name>A0ABV3WPP0_9HYPH</name>
<evidence type="ECO:0000256" key="1">
    <source>
        <dbReference type="SAM" id="MobiDB-lite"/>
    </source>
</evidence>
<keyword evidence="5" id="KW-1185">Reference proteome</keyword>
<feature type="region of interest" description="Disordered" evidence="1">
    <location>
        <begin position="324"/>
        <end position="360"/>
    </location>
</feature>
<evidence type="ECO:0000313" key="4">
    <source>
        <dbReference type="EMBL" id="MEX4006621.1"/>
    </source>
</evidence>
<dbReference type="Proteomes" id="UP001559025">
    <property type="component" value="Unassembled WGS sequence"/>
</dbReference>
<dbReference type="InterPro" id="IPR036691">
    <property type="entry name" value="Endo/exonu/phosph_ase_sf"/>
</dbReference>
<feature type="compositionally biased region" description="Basic and acidic residues" evidence="1">
    <location>
        <begin position="335"/>
        <end position="352"/>
    </location>
</feature>
<dbReference type="Pfam" id="PF03372">
    <property type="entry name" value="Exo_endo_phos"/>
    <property type="match status" value="1"/>
</dbReference>
<keyword evidence="4" id="KW-0255">Endonuclease</keyword>
<protein>
    <submittedName>
        <fullName evidence="4">Endonuclease/exonuclease/phosphatase family protein</fullName>
    </submittedName>
</protein>
<proteinExistence type="predicted"/>
<keyword evidence="2" id="KW-1133">Transmembrane helix</keyword>
<evidence type="ECO:0000256" key="2">
    <source>
        <dbReference type="SAM" id="Phobius"/>
    </source>
</evidence>
<keyword evidence="4" id="KW-0540">Nuclease</keyword>
<comment type="caution">
    <text evidence="4">The sequence shown here is derived from an EMBL/GenBank/DDBJ whole genome shotgun (WGS) entry which is preliminary data.</text>
</comment>
<keyword evidence="2" id="KW-0812">Transmembrane</keyword>
<organism evidence="4 5">
    <name type="scientific">Neoaquamicrobium sediminum</name>
    <dbReference type="NCBI Taxonomy" id="1849104"/>
    <lineage>
        <taxon>Bacteria</taxon>
        <taxon>Pseudomonadati</taxon>
        <taxon>Pseudomonadota</taxon>
        <taxon>Alphaproteobacteria</taxon>
        <taxon>Hyphomicrobiales</taxon>
        <taxon>Phyllobacteriaceae</taxon>
        <taxon>Neoaquamicrobium</taxon>
    </lineage>
</organism>
<keyword evidence="4" id="KW-0378">Hydrolase</keyword>
<feature type="domain" description="Endonuclease/exonuclease/phosphatase" evidence="3">
    <location>
        <begin position="107"/>
        <end position="309"/>
    </location>
</feature>
<evidence type="ECO:0000313" key="5">
    <source>
        <dbReference type="Proteomes" id="UP001559025"/>
    </source>
</evidence>
<keyword evidence="2" id="KW-0472">Membrane</keyword>
<dbReference type="EMBL" id="JAZHFV010000001">
    <property type="protein sequence ID" value="MEX4006621.1"/>
    <property type="molecule type" value="Genomic_DNA"/>
</dbReference>
<dbReference type="GO" id="GO:0004519">
    <property type="term" value="F:endonuclease activity"/>
    <property type="evidence" value="ECO:0007669"/>
    <property type="project" value="UniProtKB-KW"/>
</dbReference>
<sequence>MLIAASALTVFLAVSTILPFLPLAHGIVRVGDFPRQQSLATALFVVAASLLLGAEGAAWRVIQIALLAVALVQLWFILPFTPIWRRQSADFDPATDKGEALKLLASNVKMSNDRFGELESEIRKWDPHIFVLMEVDQRWRDALSELLSSYPTVVDQTQDNSYGMILASKFALYDTVVECLLTDGVPSIVTTVTTPEGQRFRLYSIHPEPPVPHRGTEGRDGETALVALRVKDETLPVLVTGDLNDVAWSGTTERFRRISRLLDPRIGRKVFSTFDARFPLIRWPLDHLFHSAEFRLEAMHRLPACGSDHFPVLFELVLCPDEDAESEPEQANGDDLSRARELVGEAKKRDEDAIGTDWEG</sequence>
<reference evidence="4 5" key="1">
    <citation type="submission" date="2024-01" db="EMBL/GenBank/DDBJ databases">
        <title>New evidence supports the origin of RcGTA from prophage.</title>
        <authorList>
            <person name="Xu Y."/>
            <person name="Liu B."/>
            <person name="Chen F."/>
        </authorList>
    </citation>
    <scope>NUCLEOTIDE SEQUENCE [LARGE SCALE GENOMIC DNA]</scope>
    <source>
        <strain evidence="4 5">CBW1107-2</strain>
    </source>
</reference>
<feature type="transmembrane region" description="Helical" evidence="2">
    <location>
        <begin position="61"/>
        <end position="78"/>
    </location>
</feature>
<dbReference type="RefSeq" id="WP_368801888.1">
    <property type="nucleotide sequence ID" value="NZ_JAZHFV010000001.1"/>
</dbReference>
<gene>
    <name evidence="4" type="ORF">V1479_04850</name>
</gene>
<dbReference type="InterPro" id="IPR005135">
    <property type="entry name" value="Endo/exonuclease/phosphatase"/>
</dbReference>
<dbReference type="Gene3D" id="3.60.10.10">
    <property type="entry name" value="Endonuclease/exonuclease/phosphatase"/>
    <property type="match status" value="1"/>
</dbReference>
<evidence type="ECO:0000259" key="3">
    <source>
        <dbReference type="Pfam" id="PF03372"/>
    </source>
</evidence>
<feature type="transmembrane region" description="Helical" evidence="2">
    <location>
        <begin position="36"/>
        <end position="54"/>
    </location>
</feature>